<dbReference type="Proteomes" id="UP000269692">
    <property type="component" value="Unassembled WGS sequence"/>
</dbReference>
<dbReference type="PANTHER" id="PTHR34477">
    <property type="entry name" value="UPF0213 PROTEIN YHBQ"/>
    <property type="match status" value="1"/>
</dbReference>
<evidence type="ECO:0000313" key="3">
    <source>
        <dbReference type="EMBL" id="RLP78707.1"/>
    </source>
</evidence>
<evidence type="ECO:0000256" key="1">
    <source>
        <dbReference type="ARBA" id="ARBA00007435"/>
    </source>
</evidence>
<dbReference type="InterPro" id="IPR035901">
    <property type="entry name" value="GIY-YIG_endonuc_sf"/>
</dbReference>
<accession>A0A3L7AEM7</accession>
<proteinExistence type="inferred from homology"/>
<dbReference type="EMBL" id="RCTF01000007">
    <property type="protein sequence ID" value="RLP78707.1"/>
    <property type="molecule type" value="Genomic_DNA"/>
</dbReference>
<gene>
    <name evidence="3" type="ORF">D9R14_10635</name>
</gene>
<dbReference type="PROSITE" id="PS50164">
    <property type="entry name" value="GIY_YIG"/>
    <property type="match status" value="1"/>
</dbReference>
<protein>
    <submittedName>
        <fullName evidence="3">GIY-YIG nuclease family protein</fullName>
    </submittedName>
</protein>
<dbReference type="Pfam" id="PF01541">
    <property type="entry name" value="GIY-YIG"/>
    <property type="match status" value="1"/>
</dbReference>
<dbReference type="CDD" id="cd10448">
    <property type="entry name" value="GIY-YIG_unchar_3"/>
    <property type="match status" value="1"/>
</dbReference>
<name>A0A3L7AEM7_9HYPH</name>
<evidence type="ECO:0000259" key="2">
    <source>
        <dbReference type="PROSITE" id="PS50164"/>
    </source>
</evidence>
<dbReference type="SUPFAM" id="SSF82771">
    <property type="entry name" value="GIY-YIG endonuclease"/>
    <property type="match status" value="1"/>
</dbReference>
<sequence length="96" mass="11196">MSGFAVYILASGRNGTLYVGVTNDLARRLFEHRSGAVPGFTREYGVHLLVHVDLFDDLDAARAHERRLKKWHRDWKLALIERDNPDWRDLADDWFS</sequence>
<dbReference type="Gene3D" id="3.40.1440.10">
    <property type="entry name" value="GIY-YIG endonuclease"/>
    <property type="match status" value="1"/>
</dbReference>
<comment type="similarity">
    <text evidence="1">Belongs to the UPF0213 family.</text>
</comment>
<dbReference type="InterPro" id="IPR050190">
    <property type="entry name" value="UPF0213_domain"/>
</dbReference>
<keyword evidence="4" id="KW-1185">Reference proteome</keyword>
<reference evidence="3 4" key="1">
    <citation type="submission" date="2018-10" db="EMBL/GenBank/DDBJ databases">
        <title>Xanthobacter tagetidis genome sequencing and assembly.</title>
        <authorList>
            <person name="Maclea K.S."/>
            <person name="Goen A.E."/>
            <person name="Fatima S.A."/>
        </authorList>
    </citation>
    <scope>NUCLEOTIDE SEQUENCE [LARGE SCALE GENOMIC DNA]</scope>
    <source>
        <strain evidence="3 4">ATCC 700314</strain>
    </source>
</reference>
<dbReference type="PANTHER" id="PTHR34477:SF5">
    <property type="entry name" value="BSL5627 PROTEIN"/>
    <property type="match status" value="1"/>
</dbReference>
<comment type="caution">
    <text evidence="3">The sequence shown here is derived from an EMBL/GenBank/DDBJ whole genome shotgun (WGS) entry which is preliminary data.</text>
</comment>
<dbReference type="RefSeq" id="WP_121623300.1">
    <property type="nucleotide sequence ID" value="NZ_JACIIW010000005.1"/>
</dbReference>
<evidence type="ECO:0000313" key="4">
    <source>
        <dbReference type="Proteomes" id="UP000269692"/>
    </source>
</evidence>
<feature type="domain" description="GIY-YIG" evidence="2">
    <location>
        <begin position="2"/>
        <end position="78"/>
    </location>
</feature>
<dbReference type="InterPro" id="IPR000305">
    <property type="entry name" value="GIY-YIG_endonuc"/>
</dbReference>
<organism evidence="3 4">
    <name type="scientific">Xanthobacter tagetidis</name>
    <dbReference type="NCBI Taxonomy" id="60216"/>
    <lineage>
        <taxon>Bacteria</taxon>
        <taxon>Pseudomonadati</taxon>
        <taxon>Pseudomonadota</taxon>
        <taxon>Alphaproteobacteria</taxon>
        <taxon>Hyphomicrobiales</taxon>
        <taxon>Xanthobacteraceae</taxon>
        <taxon>Xanthobacter</taxon>
    </lineage>
</organism>
<dbReference type="AlphaFoldDB" id="A0A3L7AEM7"/>
<dbReference type="OrthoDB" id="287318at2"/>
<dbReference type="SMART" id="SM00465">
    <property type="entry name" value="GIYc"/>
    <property type="match status" value="1"/>
</dbReference>